<evidence type="ECO:0000256" key="7">
    <source>
        <dbReference type="HAMAP-Rule" id="MF_00083"/>
    </source>
</evidence>
<feature type="active site" description="Proton acceptor" evidence="7">
    <location>
        <position position="36"/>
    </location>
</feature>
<dbReference type="PANTHER" id="PTHR17224:SF1">
    <property type="entry name" value="PEPTIDYL-TRNA HYDROLASE"/>
    <property type="match status" value="1"/>
</dbReference>
<evidence type="ECO:0000256" key="4">
    <source>
        <dbReference type="ARBA" id="ARBA00022884"/>
    </source>
</evidence>
<evidence type="ECO:0000256" key="9">
    <source>
        <dbReference type="RuleBase" id="RU004320"/>
    </source>
</evidence>
<evidence type="ECO:0000256" key="3">
    <source>
        <dbReference type="ARBA" id="ARBA00022801"/>
    </source>
</evidence>
<dbReference type="InterPro" id="IPR001328">
    <property type="entry name" value="Pept_tRNA_hydro"/>
</dbReference>
<keyword evidence="2 7" id="KW-0820">tRNA-binding</keyword>
<reference evidence="10 11" key="1">
    <citation type="submission" date="2014-03" db="EMBL/GenBank/DDBJ databases">
        <title>Genome sequence of Bordetella hinzii.</title>
        <authorList>
            <person name="Register K."/>
            <person name="Harvill E."/>
            <person name="Goodfield L.L."/>
            <person name="Ivanov Y.V."/>
            <person name="Meyer J.A."/>
            <person name="Muse S.J."/>
            <person name="Jacobs N."/>
            <person name="Bendor L."/>
            <person name="Smallridge W.E."/>
            <person name="Brinkac L.M."/>
            <person name="Sanka R."/>
            <person name="Kim M."/>
            <person name="Losada L."/>
        </authorList>
    </citation>
    <scope>NUCLEOTIDE SEQUENCE [LARGE SCALE GENOMIC DNA]</scope>
    <source>
        <strain evidence="10 11">OH87 BAL007II</strain>
    </source>
</reference>
<dbReference type="SUPFAM" id="SSF53178">
    <property type="entry name" value="Peptidyl-tRNA hydrolase-like"/>
    <property type="match status" value="1"/>
</dbReference>
<keyword evidence="11" id="KW-1185">Reference proteome</keyword>
<keyword evidence="3 7" id="KW-0378">Hydrolase</keyword>
<dbReference type="CDD" id="cd00462">
    <property type="entry name" value="PTH"/>
    <property type="match status" value="1"/>
</dbReference>
<dbReference type="Gene3D" id="3.40.50.1470">
    <property type="entry name" value="Peptidyl-tRNA hydrolase"/>
    <property type="match status" value="1"/>
</dbReference>
<feature type="binding site" evidence="7">
    <location>
        <position position="84"/>
    </location>
    <ligand>
        <name>tRNA</name>
        <dbReference type="ChEBI" id="CHEBI:17843"/>
    </ligand>
</feature>
<keyword evidence="7" id="KW-0963">Cytoplasm</keyword>
<dbReference type="PANTHER" id="PTHR17224">
    <property type="entry name" value="PEPTIDYL-TRNA HYDROLASE"/>
    <property type="match status" value="1"/>
</dbReference>
<name>A0ABR4R6I1_9BORD</name>
<proteinExistence type="inferred from homology"/>
<evidence type="ECO:0000256" key="5">
    <source>
        <dbReference type="ARBA" id="ARBA00038063"/>
    </source>
</evidence>
<dbReference type="Pfam" id="PF01195">
    <property type="entry name" value="Pept_tRNA_hydro"/>
    <property type="match status" value="1"/>
</dbReference>
<comment type="similarity">
    <text evidence="5 7 9">Belongs to the PTH family.</text>
</comment>
<protein>
    <recommendedName>
        <fullName evidence="6 7">Peptidyl-tRNA hydrolase</fullName>
        <shortName evidence="7">Pth</shortName>
        <ecNumber evidence="1 7">3.1.1.29</ecNumber>
    </recommendedName>
</protein>
<comment type="function">
    <text evidence="7">Catalyzes the release of premature peptidyl moieties from peptidyl-tRNA molecules trapped in stalled 50S ribosomal subunits, and thus maintains levels of free tRNAs and 50S ribosomes.</text>
</comment>
<keyword evidence="4 7" id="KW-0694">RNA-binding</keyword>
<dbReference type="GO" id="GO:0004045">
    <property type="term" value="F:peptidyl-tRNA hydrolase activity"/>
    <property type="evidence" value="ECO:0007669"/>
    <property type="project" value="UniProtKB-EC"/>
</dbReference>
<gene>
    <name evidence="7 10" type="primary">pth</name>
    <name evidence="10" type="ORF">L544_3509</name>
</gene>
<feature type="binding site" evidence="7">
    <location>
        <position position="82"/>
    </location>
    <ligand>
        <name>tRNA</name>
        <dbReference type="ChEBI" id="CHEBI:17843"/>
    </ligand>
</feature>
<dbReference type="EC" id="3.1.1.29" evidence="1 7"/>
<comment type="subunit">
    <text evidence="7">Monomer.</text>
</comment>
<dbReference type="InterPro" id="IPR036416">
    <property type="entry name" value="Pept_tRNA_hydro_sf"/>
</dbReference>
<dbReference type="PROSITE" id="PS01196">
    <property type="entry name" value="PEPT_TRNA_HYDROL_2"/>
    <property type="match status" value="1"/>
</dbReference>
<dbReference type="Proteomes" id="UP000025748">
    <property type="component" value="Unassembled WGS sequence"/>
</dbReference>
<evidence type="ECO:0000313" key="10">
    <source>
        <dbReference type="EMBL" id="KCB25956.1"/>
    </source>
</evidence>
<evidence type="ECO:0000313" key="11">
    <source>
        <dbReference type="Proteomes" id="UP000025748"/>
    </source>
</evidence>
<comment type="function">
    <text evidence="7">Hydrolyzes ribosome-free peptidyl-tRNAs (with 1 or more amino acids incorporated), which drop off the ribosome during protein synthesis, or as a result of ribosome stalling.</text>
</comment>
<accession>A0ABR4R6I1</accession>
<feature type="site" description="Discriminates between blocked and unblocked aminoacyl-tRNA" evidence="7">
    <location>
        <position position="26"/>
    </location>
</feature>
<dbReference type="PROSITE" id="PS01195">
    <property type="entry name" value="PEPT_TRNA_HYDROL_1"/>
    <property type="match status" value="1"/>
</dbReference>
<evidence type="ECO:0000256" key="1">
    <source>
        <dbReference type="ARBA" id="ARBA00013260"/>
    </source>
</evidence>
<dbReference type="InterPro" id="IPR018171">
    <property type="entry name" value="Pept_tRNA_hydro_CS"/>
</dbReference>
<feature type="site" description="Stabilizes the basic form of H active site to accept a proton" evidence="7">
    <location>
        <position position="109"/>
    </location>
</feature>
<sequence>MHAQGFLCSKHAIMSEPIRLIVGLGNPGPDYETTRHNAGFWLADHLADDLRVSFTLEKAFMGQVAKARFEGDNVLLLKPITYMNRSGQAVGALARFYKLAPEQVLVLHDELDLLPGQVKMKQGGGHAGHNGLKDIQAALGTPNFWRLRIGIGHPRTLNLAQQVADFVLHPPRRDEQAEIEKVIDRCRAVVPALLRGDFALATRQLHAA</sequence>
<feature type="binding site" evidence="7">
    <location>
        <position position="31"/>
    </location>
    <ligand>
        <name>tRNA</name>
        <dbReference type="ChEBI" id="CHEBI:17843"/>
    </ligand>
</feature>
<dbReference type="HAMAP" id="MF_00083">
    <property type="entry name" value="Pept_tRNA_hydro_bact"/>
    <property type="match status" value="1"/>
</dbReference>
<comment type="caution">
    <text evidence="10">The sequence shown here is derived from an EMBL/GenBank/DDBJ whole genome shotgun (WGS) entry which is preliminary data.</text>
</comment>
<dbReference type="EMBL" id="JHEM01000002">
    <property type="protein sequence ID" value="KCB25956.1"/>
    <property type="molecule type" value="Genomic_DNA"/>
</dbReference>
<comment type="catalytic activity">
    <reaction evidence="7 8">
        <text>an N-acyl-L-alpha-aminoacyl-tRNA + H2O = an N-acyl-L-amino acid + a tRNA + H(+)</text>
        <dbReference type="Rhea" id="RHEA:54448"/>
        <dbReference type="Rhea" id="RHEA-COMP:10123"/>
        <dbReference type="Rhea" id="RHEA-COMP:13883"/>
        <dbReference type="ChEBI" id="CHEBI:15377"/>
        <dbReference type="ChEBI" id="CHEBI:15378"/>
        <dbReference type="ChEBI" id="CHEBI:59874"/>
        <dbReference type="ChEBI" id="CHEBI:78442"/>
        <dbReference type="ChEBI" id="CHEBI:138191"/>
        <dbReference type="EC" id="3.1.1.29"/>
    </reaction>
</comment>
<feature type="binding site" evidence="7">
    <location>
        <position position="130"/>
    </location>
    <ligand>
        <name>tRNA</name>
        <dbReference type="ChEBI" id="CHEBI:17843"/>
    </ligand>
</feature>
<evidence type="ECO:0000256" key="8">
    <source>
        <dbReference type="RuleBase" id="RU000673"/>
    </source>
</evidence>
<dbReference type="NCBIfam" id="TIGR00447">
    <property type="entry name" value="pth"/>
    <property type="match status" value="1"/>
</dbReference>
<organism evidence="10 11">
    <name type="scientific">Bordetella hinzii OH87 BAL007II</name>
    <dbReference type="NCBI Taxonomy" id="1331262"/>
    <lineage>
        <taxon>Bacteria</taxon>
        <taxon>Pseudomonadati</taxon>
        <taxon>Pseudomonadota</taxon>
        <taxon>Betaproteobacteria</taxon>
        <taxon>Burkholderiales</taxon>
        <taxon>Alcaligenaceae</taxon>
        <taxon>Bordetella</taxon>
    </lineage>
</organism>
<evidence type="ECO:0000256" key="2">
    <source>
        <dbReference type="ARBA" id="ARBA00022555"/>
    </source>
</evidence>
<comment type="subcellular location">
    <subcellularLocation>
        <location evidence="7">Cytoplasm</location>
    </subcellularLocation>
</comment>
<evidence type="ECO:0000256" key="6">
    <source>
        <dbReference type="ARBA" id="ARBA00050038"/>
    </source>
</evidence>